<evidence type="ECO:0000256" key="1">
    <source>
        <dbReference type="ARBA" id="ARBA00010641"/>
    </source>
</evidence>
<evidence type="ECO:0000313" key="8">
    <source>
        <dbReference type="Proteomes" id="UP001597508"/>
    </source>
</evidence>
<dbReference type="Pfam" id="PF08281">
    <property type="entry name" value="Sigma70_r4_2"/>
    <property type="match status" value="1"/>
</dbReference>
<keyword evidence="2" id="KW-0805">Transcription regulation</keyword>
<dbReference type="NCBIfam" id="TIGR02937">
    <property type="entry name" value="sigma70-ECF"/>
    <property type="match status" value="1"/>
</dbReference>
<dbReference type="SUPFAM" id="SSF88946">
    <property type="entry name" value="Sigma2 domain of RNA polymerase sigma factors"/>
    <property type="match status" value="1"/>
</dbReference>
<reference evidence="8" key="1">
    <citation type="journal article" date="2019" name="Int. J. Syst. Evol. Microbiol.">
        <title>The Global Catalogue of Microorganisms (GCM) 10K type strain sequencing project: providing services to taxonomists for standard genome sequencing and annotation.</title>
        <authorList>
            <consortium name="The Broad Institute Genomics Platform"/>
            <consortium name="The Broad Institute Genome Sequencing Center for Infectious Disease"/>
            <person name="Wu L."/>
            <person name="Ma J."/>
        </authorList>
    </citation>
    <scope>NUCLEOTIDE SEQUENCE [LARGE SCALE GENOMIC DNA]</scope>
    <source>
        <strain evidence="8">KCTC 52127</strain>
    </source>
</reference>
<evidence type="ECO:0000313" key="7">
    <source>
        <dbReference type="EMBL" id="MFD2567620.1"/>
    </source>
</evidence>
<keyword evidence="8" id="KW-1185">Reference proteome</keyword>
<feature type="domain" description="RNA polymerase sigma-70 region 2" evidence="5">
    <location>
        <begin position="14"/>
        <end position="76"/>
    </location>
</feature>
<feature type="domain" description="RNA polymerase sigma factor 70 region 4 type 2" evidence="6">
    <location>
        <begin position="109"/>
        <end position="159"/>
    </location>
</feature>
<evidence type="ECO:0000256" key="4">
    <source>
        <dbReference type="ARBA" id="ARBA00023163"/>
    </source>
</evidence>
<dbReference type="RefSeq" id="WP_379666330.1">
    <property type="nucleotide sequence ID" value="NZ_JBHULH010000004.1"/>
</dbReference>
<comment type="similarity">
    <text evidence="1">Belongs to the sigma-70 factor family. ECF subfamily.</text>
</comment>
<evidence type="ECO:0000256" key="3">
    <source>
        <dbReference type="ARBA" id="ARBA00023082"/>
    </source>
</evidence>
<dbReference type="InterPro" id="IPR007627">
    <property type="entry name" value="RNA_pol_sigma70_r2"/>
</dbReference>
<accession>A0ABW5LS24</accession>
<dbReference type="Gene3D" id="1.10.10.10">
    <property type="entry name" value="Winged helix-like DNA-binding domain superfamily/Winged helix DNA-binding domain"/>
    <property type="match status" value="1"/>
</dbReference>
<sequence length="172" mass="19771">MQHQENQTFEQVLEANKDKIYRICRIYAVQPIEPEDLFQEVVYQIWKSYASFQGKSSVDTWIYRIALNVCIRARGKLNKKNEKTVRLNSIQYAATETTSDPIEDKKYAALKACIQALKDIDKSVVTLSLEELPYKEIATVTGLSENHIAVKMKRIRKSLFGCITSKIKSYVG</sequence>
<protein>
    <submittedName>
        <fullName evidence="7">RNA polymerase sigma factor</fullName>
    </submittedName>
</protein>
<evidence type="ECO:0000256" key="2">
    <source>
        <dbReference type="ARBA" id="ARBA00023015"/>
    </source>
</evidence>
<dbReference type="InterPro" id="IPR036388">
    <property type="entry name" value="WH-like_DNA-bd_sf"/>
</dbReference>
<dbReference type="InterPro" id="IPR013249">
    <property type="entry name" value="RNA_pol_sigma70_r4_t2"/>
</dbReference>
<organism evidence="7 8">
    <name type="scientific">Pseudotenacibaculum haliotis</name>
    <dbReference type="NCBI Taxonomy" id="1862138"/>
    <lineage>
        <taxon>Bacteria</taxon>
        <taxon>Pseudomonadati</taxon>
        <taxon>Bacteroidota</taxon>
        <taxon>Flavobacteriia</taxon>
        <taxon>Flavobacteriales</taxon>
        <taxon>Flavobacteriaceae</taxon>
        <taxon>Pseudotenacibaculum</taxon>
    </lineage>
</organism>
<dbReference type="InterPro" id="IPR013325">
    <property type="entry name" value="RNA_pol_sigma_r2"/>
</dbReference>
<name>A0ABW5LS24_9FLAO</name>
<dbReference type="Gene3D" id="1.10.1740.10">
    <property type="match status" value="1"/>
</dbReference>
<keyword evidence="4" id="KW-0804">Transcription</keyword>
<evidence type="ECO:0000259" key="6">
    <source>
        <dbReference type="Pfam" id="PF08281"/>
    </source>
</evidence>
<dbReference type="PANTHER" id="PTHR43133">
    <property type="entry name" value="RNA POLYMERASE ECF-TYPE SIGMA FACTO"/>
    <property type="match status" value="1"/>
</dbReference>
<dbReference type="InterPro" id="IPR013324">
    <property type="entry name" value="RNA_pol_sigma_r3/r4-like"/>
</dbReference>
<evidence type="ECO:0000259" key="5">
    <source>
        <dbReference type="Pfam" id="PF04542"/>
    </source>
</evidence>
<dbReference type="Pfam" id="PF04542">
    <property type="entry name" value="Sigma70_r2"/>
    <property type="match status" value="1"/>
</dbReference>
<comment type="caution">
    <text evidence="7">The sequence shown here is derived from an EMBL/GenBank/DDBJ whole genome shotgun (WGS) entry which is preliminary data.</text>
</comment>
<gene>
    <name evidence="7" type="ORF">ACFSRZ_09570</name>
</gene>
<dbReference type="Proteomes" id="UP001597508">
    <property type="component" value="Unassembled WGS sequence"/>
</dbReference>
<dbReference type="InterPro" id="IPR014284">
    <property type="entry name" value="RNA_pol_sigma-70_dom"/>
</dbReference>
<dbReference type="PANTHER" id="PTHR43133:SF45">
    <property type="entry name" value="RNA POLYMERASE ECF-TYPE SIGMA FACTOR"/>
    <property type="match status" value="1"/>
</dbReference>
<dbReference type="InterPro" id="IPR039425">
    <property type="entry name" value="RNA_pol_sigma-70-like"/>
</dbReference>
<proteinExistence type="inferred from homology"/>
<dbReference type="EMBL" id="JBHULH010000004">
    <property type="protein sequence ID" value="MFD2567620.1"/>
    <property type="molecule type" value="Genomic_DNA"/>
</dbReference>
<keyword evidence="3" id="KW-0731">Sigma factor</keyword>
<dbReference type="SUPFAM" id="SSF88659">
    <property type="entry name" value="Sigma3 and sigma4 domains of RNA polymerase sigma factors"/>
    <property type="match status" value="1"/>
</dbReference>